<evidence type="ECO:0000313" key="2">
    <source>
        <dbReference type="Proteomes" id="UP000254337"/>
    </source>
</evidence>
<dbReference type="InterPro" id="IPR042242">
    <property type="entry name" value="RecO_C"/>
</dbReference>
<dbReference type="Gene3D" id="1.20.1440.120">
    <property type="entry name" value="Recombination protein O, C-terminal domain"/>
    <property type="match status" value="1"/>
</dbReference>
<gene>
    <name evidence="1" type="ORF">DKB62_11545</name>
</gene>
<dbReference type="Proteomes" id="UP000254337">
    <property type="component" value="Chromosome"/>
</dbReference>
<dbReference type="GO" id="GO:0006302">
    <property type="term" value="P:double-strand break repair"/>
    <property type="evidence" value="ECO:0007669"/>
    <property type="project" value="TreeGrafter"/>
</dbReference>
<dbReference type="PANTHER" id="PTHR33991">
    <property type="entry name" value="DNA REPAIR PROTEIN RECO"/>
    <property type="match status" value="1"/>
</dbReference>
<organism evidence="1 2">
    <name type="scientific">Megasphaera stantonii</name>
    <dbReference type="NCBI Taxonomy" id="2144175"/>
    <lineage>
        <taxon>Bacteria</taxon>
        <taxon>Bacillati</taxon>
        <taxon>Bacillota</taxon>
        <taxon>Negativicutes</taxon>
        <taxon>Veillonellales</taxon>
        <taxon>Veillonellaceae</taxon>
        <taxon>Megasphaera</taxon>
    </lineage>
</organism>
<dbReference type="InterPro" id="IPR037278">
    <property type="entry name" value="ARFGAP/RecO"/>
</dbReference>
<dbReference type="GO" id="GO:0043590">
    <property type="term" value="C:bacterial nucleoid"/>
    <property type="evidence" value="ECO:0007669"/>
    <property type="project" value="TreeGrafter"/>
</dbReference>
<reference evidence="1 2" key="1">
    <citation type="submission" date="2018-05" db="EMBL/GenBank/DDBJ databases">
        <title>Complete genome sequence of Megasphaera sp. AJH120T, isolated from the ceca of a chicken.</title>
        <authorList>
            <person name="Maki J."/>
            <person name="Looft T."/>
        </authorList>
    </citation>
    <scope>NUCLEOTIDE SEQUENCE [LARGE SCALE GENOMIC DNA]</scope>
    <source>
        <strain evidence="1 2">AJH120</strain>
    </source>
</reference>
<dbReference type="GO" id="GO:0006310">
    <property type="term" value="P:DNA recombination"/>
    <property type="evidence" value="ECO:0007669"/>
    <property type="project" value="InterPro"/>
</dbReference>
<dbReference type="EMBL" id="CP029462">
    <property type="protein sequence ID" value="AXL22145.1"/>
    <property type="molecule type" value="Genomic_DNA"/>
</dbReference>
<dbReference type="AlphaFoldDB" id="A0A346B202"/>
<evidence type="ECO:0000313" key="1">
    <source>
        <dbReference type="EMBL" id="AXL22145.1"/>
    </source>
</evidence>
<dbReference type="RefSeq" id="WP_107195277.1">
    <property type="nucleotide sequence ID" value="NZ_CP029462.1"/>
</dbReference>
<dbReference type="SUPFAM" id="SSF57863">
    <property type="entry name" value="ArfGap/RecO-like zinc finger"/>
    <property type="match status" value="1"/>
</dbReference>
<sequence>MTRSNHIFRPVRPYDGLILQVQKRGKQRILSVFTRQEGVLRLFVSERSRGRSGSGAFMPLGEITFDAAEQGDILSLREYECRGNEAMMNLTWDHYVYSQIFVEMVLHLIPYRQVDGGVYGLLLRYSRLLAAKDPRVLTIIAGWQLAGLAGFYPDVDTVRVFSSPYGQEGYYFGDEGLADMREEKLTPEIRQLWKRLLQYRWEREETLRFSAKGLAALERLLYSYVEQCSEKKLQSLVLLARP</sequence>
<proteinExistence type="predicted"/>
<protein>
    <recommendedName>
        <fullName evidence="3">DNA repair protein RecO</fullName>
    </recommendedName>
</protein>
<dbReference type="OrthoDB" id="1631591at2"/>
<keyword evidence="2" id="KW-1185">Reference proteome</keyword>
<dbReference type="Pfam" id="PF02565">
    <property type="entry name" value="RecO_C"/>
    <property type="match status" value="1"/>
</dbReference>
<name>A0A346B202_9FIRM</name>
<evidence type="ECO:0008006" key="3">
    <source>
        <dbReference type="Google" id="ProtNLM"/>
    </source>
</evidence>
<accession>A0A346B202</accession>
<dbReference type="InterPro" id="IPR003717">
    <property type="entry name" value="RecO"/>
</dbReference>
<dbReference type="PANTHER" id="PTHR33991:SF1">
    <property type="entry name" value="DNA REPAIR PROTEIN RECO"/>
    <property type="match status" value="1"/>
</dbReference>
<dbReference type="KEGG" id="meg:DKB62_11545"/>